<feature type="transmembrane region" description="Helical" evidence="9">
    <location>
        <begin position="58"/>
        <end position="79"/>
    </location>
</feature>
<dbReference type="InterPro" id="IPR007084">
    <property type="entry name" value="BRICHOS_dom"/>
</dbReference>
<evidence type="ECO:0000256" key="8">
    <source>
        <dbReference type="ARBA" id="ARBA00023180"/>
    </source>
</evidence>
<reference evidence="12" key="1">
    <citation type="submission" date="2022-01" db="EMBL/GenBank/DDBJ databases">
        <authorList>
            <person name="King R."/>
        </authorList>
    </citation>
    <scope>NUCLEOTIDE SEQUENCE</scope>
</reference>
<evidence type="ECO:0000256" key="5">
    <source>
        <dbReference type="ARBA" id="ARBA00022989"/>
    </source>
</evidence>
<keyword evidence="4 9" id="KW-0735">Signal-anchor</keyword>
<evidence type="ECO:0000256" key="3">
    <source>
        <dbReference type="ARBA" id="ARBA00022692"/>
    </source>
</evidence>
<dbReference type="GO" id="GO:0005794">
    <property type="term" value="C:Golgi apparatus"/>
    <property type="evidence" value="ECO:0007669"/>
    <property type="project" value="TreeGrafter"/>
</dbReference>
<evidence type="ECO:0000256" key="7">
    <source>
        <dbReference type="ARBA" id="ARBA00023157"/>
    </source>
</evidence>
<feature type="domain" description="BRICHOS" evidence="11">
    <location>
        <begin position="147"/>
        <end position="242"/>
    </location>
</feature>
<sequence>MTIVTKPLSEKKVEKPLVDDIKVDIVPERTGTHAVPLVRNNDFCELVRERRARSASTACLFLTALIVMSCGIVTGLYLYRQFVRVQMERFHLRCNIPYAMQRHGDEDIENFQNDIQALQNELDKEEKYFHEDFEIEDCYEKITVPDFSGGRRSKFIHDFKTNKTGIIDIDGRRCFVMPLNRTLVLPPETLMDLVKKMRDGYYEVDTGVLRETMQVVTPAIEDRASLGVHIEQECFGYPIYKLEKIVSGVYKRSAEPEVKFMEFAGKNTHELHIMNYNDLQEHEVPLPIAMA</sequence>
<keyword evidence="5 9" id="KW-1133">Transmembrane helix</keyword>
<dbReference type="InterPro" id="IPR040145">
    <property type="entry name" value="ITM2"/>
</dbReference>
<keyword evidence="13" id="KW-1185">Reference proteome</keyword>
<evidence type="ECO:0000313" key="12">
    <source>
        <dbReference type="EMBL" id="CAH1396195.1"/>
    </source>
</evidence>
<keyword evidence="3 9" id="KW-0812">Transmembrane</keyword>
<evidence type="ECO:0000256" key="9">
    <source>
        <dbReference type="RuleBase" id="RU367061"/>
    </source>
</evidence>
<keyword evidence="6 9" id="KW-0472">Membrane</keyword>
<dbReference type="EMBL" id="OV725079">
    <property type="protein sequence ID" value="CAH1396195.1"/>
    <property type="molecule type" value="Genomic_DNA"/>
</dbReference>
<dbReference type="PANTHER" id="PTHR10962:SF1">
    <property type="entry name" value="INTEGRAL MEMBRANE PROTEIN 2"/>
    <property type="match status" value="1"/>
</dbReference>
<comment type="similarity">
    <text evidence="2 9">Belongs to the ITM2 family.</text>
</comment>
<organism evidence="12 13">
    <name type="scientific">Nezara viridula</name>
    <name type="common">Southern green stink bug</name>
    <name type="synonym">Cimex viridulus</name>
    <dbReference type="NCBI Taxonomy" id="85310"/>
    <lineage>
        <taxon>Eukaryota</taxon>
        <taxon>Metazoa</taxon>
        <taxon>Ecdysozoa</taxon>
        <taxon>Arthropoda</taxon>
        <taxon>Hexapoda</taxon>
        <taxon>Insecta</taxon>
        <taxon>Pterygota</taxon>
        <taxon>Neoptera</taxon>
        <taxon>Paraneoptera</taxon>
        <taxon>Hemiptera</taxon>
        <taxon>Heteroptera</taxon>
        <taxon>Panheteroptera</taxon>
        <taxon>Pentatomomorpha</taxon>
        <taxon>Pentatomoidea</taxon>
        <taxon>Pentatomidae</taxon>
        <taxon>Pentatominae</taxon>
        <taxon>Nezara</taxon>
    </lineage>
</organism>
<comment type="subcellular location">
    <subcellularLocation>
        <location evidence="1 9">Membrane</location>
        <topology evidence="1 9">Single-pass type II membrane protein</topology>
    </subcellularLocation>
</comment>
<dbReference type="GO" id="GO:0001540">
    <property type="term" value="F:amyloid-beta binding"/>
    <property type="evidence" value="ECO:0007669"/>
    <property type="project" value="TreeGrafter"/>
</dbReference>
<dbReference type="PANTHER" id="PTHR10962">
    <property type="entry name" value="INTEGRAL TRANSMEMBRANE PROTEIN 2"/>
    <property type="match status" value="1"/>
</dbReference>
<dbReference type="SMART" id="SM01039">
    <property type="entry name" value="BRICHOS"/>
    <property type="match status" value="1"/>
</dbReference>
<dbReference type="GO" id="GO:0005886">
    <property type="term" value="C:plasma membrane"/>
    <property type="evidence" value="ECO:0007669"/>
    <property type="project" value="UniProtKB-UniRule"/>
</dbReference>
<keyword evidence="8" id="KW-0325">Glycoprotein</keyword>
<evidence type="ECO:0000256" key="6">
    <source>
        <dbReference type="ARBA" id="ARBA00023136"/>
    </source>
</evidence>
<evidence type="ECO:0000256" key="2">
    <source>
        <dbReference type="ARBA" id="ARBA00006794"/>
    </source>
</evidence>
<dbReference type="AlphaFoldDB" id="A0A9P0H658"/>
<dbReference type="Pfam" id="PF04089">
    <property type="entry name" value="BRICHOS"/>
    <property type="match status" value="1"/>
</dbReference>
<dbReference type="GO" id="GO:0042985">
    <property type="term" value="P:negative regulation of amyloid precursor protein biosynthetic process"/>
    <property type="evidence" value="ECO:0007669"/>
    <property type="project" value="TreeGrafter"/>
</dbReference>
<dbReference type="PROSITE" id="PS50869">
    <property type="entry name" value="BRICHOS"/>
    <property type="match status" value="1"/>
</dbReference>
<evidence type="ECO:0000256" key="10">
    <source>
        <dbReference type="SAM" id="Coils"/>
    </source>
</evidence>
<dbReference type="Proteomes" id="UP001152798">
    <property type="component" value="Chromosome 3"/>
</dbReference>
<evidence type="ECO:0000256" key="4">
    <source>
        <dbReference type="ARBA" id="ARBA00022968"/>
    </source>
</evidence>
<keyword evidence="9" id="KW-1003">Cell membrane</keyword>
<evidence type="ECO:0000313" key="13">
    <source>
        <dbReference type="Proteomes" id="UP001152798"/>
    </source>
</evidence>
<dbReference type="GO" id="GO:0070062">
    <property type="term" value="C:extracellular exosome"/>
    <property type="evidence" value="ECO:0007669"/>
    <property type="project" value="TreeGrafter"/>
</dbReference>
<dbReference type="OrthoDB" id="9982095at2759"/>
<evidence type="ECO:0000256" key="1">
    <source>
        <dbReference type="ARBA" id="ARBA00004606"/>
    </source>
</evidence>
<protein>
    <recommendedName>
        <fullName evidence="9">Integral membrane protein 2</fullName>
    </recommendedName>
</protein>
<gene>
    <name evidence="12" type="ORF">NEZAVI_LOCUS6310</name>
</gene>
<proteinExistence type="inferred from homology"/>
<keyword evidence="10" id="KW-0175">Coiled coil</keyword>
<accession>A0A9P0H658</accession>
<evidence type="ECO:0000259" key="11">
    <source>
        <dbReference type="PROSITE" id="PS50869"/>
    </source>
</evidence>
<keyword evidence="7" id="KW-1015">Disulfide bond</keyword>
<name>A0A9P0H658_NEZVI</name>
<feature type="coiled-coil region" evidence="10">
    <location>
        <begin position="101"/>
        <end position="128"/>
    </location>
</feature>